<dbReference type="GO" id="GO:0006081">
    <property type="term" value="P:aldehyde metabolic process"/>
    <property type="evidence" value="ECO:0007669"/>
    <property type="project" value="InterPro"/>
</dbReference>
<comment type="caution">
    <text evidence="10">The sequence shown here is derived from an EMBL/GenBank/DDBJ whole genome shotgun (WGS) entry which is preliminary data.</text>
</comment>
<comment type="similarity">
    <text evidence="1 4 7">Belongs to the aldehyde dehydrogenase family.</text>
</comment>
<evidence type="ECO:0000256" key="8">
    <source>
        <dbReference type="SAM" id="MobiDB-lite"/>
    </source>
</evidence>
<dbReference type="Pfam" id="PF00171">
    <property type="entry name" value="Aldedh"/>
    <property type="match status" value="1"/>
</dbReference>
<dbReference type="InterPro" id="IPR016160">
    <property type="entry name" value="Ald_DH_CS_CYS"/>
</dbReference>
<dbReference type="InterPro" id="IPR012394">
    <property type="entry name" value="Aldehyde_DH_NAD(P)"/>
</dbReference>
<evidence type="ECO:0000256" key="7">
    <source>
        <dbReference type="RuleBase" id="RU003345"/>
    </source>
</evidence>
<feature type="compositionally biased region" description="Polar residues" evidence="8">
    <location>
        <begin position="1"/>
        <end position="16"/>
    </location>
</feature>
<dbReference type="CDD" id="cd07133">
    <property type="entry name" value="ALDH_CALDH_CalB"/>
    <property type="match status" value="1"/>
</dbReference>
<evidence type="ECO:0000256" key="2">
    <source>
        <dbReference type="ARBA" id="ARBA00023002"/>
    </source>
</evidence>
<dbReference type="GO" id="GO:0004029">
    <property type="term" value="F:aldehyde dehydrogenase (NAD+) activity"/>
    <property type="evidence" value="ECO:0007669"/>
    <property type="project" value="TreeGrafter"/>
</dbReference>
<evidence type="ECO:0000256" key="3">
    <source>
        <dbReference type="ARBA" id="ARBA00023027"/>
    </source>
</evidence>
<dbReference type="GO" id="GO:0005737">
    <property type="term" value="C:cytoplasm"/>
    <property type="evidence" value="ECO:0007669"/>
    <property type="project" value="TreeGrafter"/>
</dbReference>
<dbReference type="Gene3D" id="3.40.605.10">
    <property type="entry name" value="Aldehyde Dehydrogenase, Chain A, domain 1"/>
    <property type="match status" value="1"/>
</dbReference>
<feature type="active site" evidence="5 6">
    <location>
        <position position="249"/>
    </location>
</feature>
<feature type="region of interest" description="Disordered" evidence="8">
    <location>
        <begin position="1"/>
        <end position="34"/>
    </location>
</feature>
<dbReference type="PIRSF" id="PIRSF036492">
    <property type="entry name" value="ALDH"/>
    <property type="match status" value="1"/>
</dbReference>
<keyword evidence="11" id="KW-1185">Reference proteome</keyword>
<evidence type="ECO:0000256" key="6">
    <source>
        <dbReference type="PROSITE-ProRule" id="PRU10007"/>
    </source>
</evidence>
<dbReference type="PROSITE" id="PS00070">
    <property type="entry name" value="ALDEHYDE_DEHYDR_CYS"/>
    <property type="match status" value="1"/>
</dbReference>
<dbReference type="RefSeq" id="WP_354693902.1">
    <property type="nucleotide sequence ID" value="NZ_JAZHOG010000002.1"/>
</dbReference>
<sequence>MNSSPGNLSPDSSAVTNPRADAIGLEGDLAAGPPDDIRARLAQVLQDQRTAFDAHPSPDYRNRKASLLALKRLVSDNHPALVEAINADYGNRSRHETMFSEIVVVLESIDHALRHLKRWMKPRRRRVDWMIYPGARNLLIPQPLGVVGVIVPWNFPVQLAFAPLANIFAAGNSAMVKLSENSPRLAELLTRLSPDYFPAEKLQFFAETGNVGVEFSQLPFDHLLFTGSGQTGRKVMAACAENLTPVTLELGGKSPAVIAPDYPLKRAVERILYGKLLNAGQACVGVDHCYVPADRLDAFVSASREYVARHYPDIASPDYTSIIDDRSFERLQASLEDAAARGAELINLSAPASPLPRQRKFPPHLVLGADDRMEVMQREIFGPVLPVFTYTDPRDVVDAINRRDRPLAFYPFTHDRKLQRFYIEQTRSGGVCINDTLLHVAQHDLPFGGIGPSGMGHYHGREGFETFSKLRPVFHQARFSSLKLLAPPYGRLADRVLDLLIRLHR</sequence>
<dbReference type="PANTHER" id="PTHR43570:SF20">
    <property type="entry name" value="ALDEHYDE DEHYDROGENASE ALDX-RELATED"/>
    <property type="match status" value="1"/>
</dbReference>
<dbReference type="InterPro" id="IPR016161">
    <property type="entry name" value="Ald_DH/histidinol_DH"/>
</dbReference>
<dbReference type="Gene3D" id="3.40.309.10">
    <property type="entry name" value="Aldehyde Dehydrogenase, Chain A, domain 2"/>
    <property type="match status" value="1"/>
</dbReference>
<keyword evidence="2 4" id="KW-0560">Oxidoreductase</keyword>
<dbReference type="AlphaFoldDB" id="A0AAW9RCS1"/>
<evidence type="ECO:0000313" key="10">
    <source>
        <dbReference type="EMBL" id="MEJ8566578.1"/>
    </source>
</evidence>
<protein>
    <recommendedName>
        <fullName evidence="4">Aldehyde dehydrogenase</fullName>
    </recommendedName>
</protein>
<evidence type="ECO:0000256" key="4">
    <source>
        <dbReference type="PIRNR" id="PIRNR036492"/>
    </source>
</evidence>
<evidence type="ECO:0000313" key="11">
    <source>
        <dbReference type="Proteomes" id="UP001359886"/>
    </source>
</evidence>
<evidence type="ECO:0000259" key="9">
    <source>
        <dbReference type="Pfam" id="PF00171"/>
    </source>
</evidence>
<dbReference type="PANTHER" id="PTHR43570">
    <property type="entry name" value="ALDEHYDE DEHYDROGENASE"/>
    <property type="match status" value="1"/>
</dbReference>
<dbReference type="InterPro" id="IPR016162">
    <property type="entry name" value="Ald_DH_N"/>
</dbReference>
<evidence type="ECO:0000256" key="5">
    <source>
        <dbReference type="PIRSR" id="PIRSR036492-1"/>
    </source>
</evidence>
<proteinExistence type="inferred from homology"/>
<dbReference type="InterPro" id="IPR015590">
    <property type="entry name" value="Aldehyde_DH_dom"/>
</dbReference>
<organism evidence="10 11">
    <name type="scientific">Elongatibacter sediminis</name>
    <dbReference type="NCBI Taxonomy" id="3119006"/>
    <lineage>
        <taxon>Bacteria</taxon>
        <taxon>Pseudomonadati</taxon>
        <taxon>Pseudomonadota</taxon>
        <taxon>Gammaproteobacteria</taxon>
        <taxon>Chromatiales</taxon>
        <taxon>Wenzhouxiangellaceae</taxon>
        <taxon>Elongatibacter</taxon>
    </lineage>
</organism>
<accession>A0AAW9RCS1</accession>
<dbReference type="PROSITE" id="PS00687">
    <property type="entry name" value="ALDEHYDE_DEHYDR_GLU"/>
    <property type="match status" value="1"/>
</dbReference>
<dbReference type="InterPro" id="IPR029510">
    <property type="entry name" value="Ald_DH_CS_GLU"/>
</dbReference>
<dbReference type="EMBL" id="JAZHOG010000002">
    <property type="protein sequence ID" value="MEJ8566578.1"/>
    <property type="molecule type" value="Genomic_DNA"/>
</dbReference>
<feature type="domain" description="Aldehyde dehydrogenase" evidence="9">
    <location>
        <begin position="41"/>
        <end position="471"/>
    </location>
</feature>
<feature type="active site" evidence="5">
    <location>
        <position position="283"/>
    </location>
</feature>
<gene>
    <name evidence="10" type="ORF">V3330_02970</name>
</gene>
<dbReference type="Proteomes" id="UP001359886">
    <property type="component" value="Unassembled WGS sequence"/>
</dbReference>
<name>A0AAW9RCS1_9GAMM</name>
<keyword evidence="3" id="KW-0520">NAD</keyword>
<reference evidence="10 11" key="1">
    <citation type="submission" date="2024-02" db="EMBL/GenBank/DDBJ databases">
        <title>A novel Wenzhouxiangellaceae bacterium, isolated from coastal sediments.</title>
        <authorList>
            <person name="Du Z.-J."/>
            <person name="Ye Y.-Q."/>
            <person name="Zhang X.-Y."/>
        </authorList>
    </citation>
    <scope>NUCLEOTIDE SEQUENCE [LARGE SCALE GENOMIC DNA]</scope>
    <source>
        <strain evidence="10 11">CH-27</strain>
    </source>
</reference>
<dbReference type="SUPFAM" id="SSF53720">
    <property type="entry name" value="ALDH-like"/>
    <property type="match status" value="1"/>
</dbReference>
<evidence type="ECO:0000256" key="1">
    <source>
        <dbReference type="ARBA" id="ARBA00009986"/>
    </source>
</evidence>
<dbReference type="InterPro" id="IPR016163">
    <property type="entry name" value="Ald_DH_C"/>
</dbReference>